<dbReference type="AlphaFoldDB" id="A0A6L5A2G6"/>
<dbReference type="Pfam" id="PF00871">
    <property type="entry name" value="Acetate_kinase"/>
    <property type="match status" value="1"/>
</dbReference>
<dbReference type="InterPro" id="IPR043129">
    <property type="entry name" value="ATPase_NBD"/>
</dbReference>
<dbReference type="SUPFAM" id="SSF53067">
    <property type="entry name" value="Actin-like ATPase domain"/>
    <property type="match status" value="2"/>
</dbReference>
<reference evidence="9" key="4">
    <citation type="submission" date="2020-11" db="EMBL/GenBank/DDBJ databases">
        <title>Antibiotic susceptibility profiles of Pediococcus pentosaceus from various origins and their implications for the safety assessment of strains with food-technology applications.</title>
        <authorList>
            <person name="Shani N."/>
            <person name="Oberhaensli S."/>
            <person name="Arias E."/>
        </authorList>
    </citation>
    <scope>NUCLEOTIDE SEQUENCE</scope>
    <source>
        <strain evidence="9">FAM 19164</strain>
    </source>
</reference>
<comment type="cofactor">
    <cofactor evidence="6">
        <name>Mg(2+)</name>
        <dbReference type="ChEBI" id="CHEBI:18420"/>
    </cofactor>
    <cofactor evidence="6">
        <name>Mn(2+)</name>
        <dbReference type="ChEBI" id="CHEBI:29035"/>
    </cofactor>
    <text evidence="6">Mg(2+). Can also accept Mn(2+).</text>
</comment>
<evidence type="ECO:0000256" key="7">
    <source>
        <dbReference type="RuleBase" id="RU003835"/>
    </source>
</evidence>
<comment type="subunit">
    <text evidence="6">Homodimer.</text>
</comment>
<dbReference type="PANTHER" id="PTHR21060:SF15">
    <property type="entry name" value="ACETATE KINASE-RELATED"/>
    <property type="match status" value="1"/>
</dbReference>
<dbReference type="PRINTS" id="PR00471">
    <property type="entry name" value="ACETATEKNASE"/>
</dbReference>
<feature type="site" description="Transition state stabilizer" evidence="6">
    <location>
        <position position="239"/>
    </location>
</feature>
<protein>
    <recommendedName>
        <fullName evidence="6">Acetate kinase</fullName>
        <ecNumber evidence="6">2.7.2.1</ecNumber>
    </recommendedName>
    <alternativeName>
        <fullName evidence="6">Acetokinase</fullName>
    </alternativeName>
</protein>
<feature type="binding site" evidence="6">
    <location>
        <position position="90"/>
    </location>
    <ligand>
        <name>substrate</name>
    </ligand>
</feature>
<feature type="binding site" evidence="6">
    <location>
        <begin position="281"/>
        <end position="283"/>
    </location>
    <ligand>
        <name>ATP</name>
        <dbReference type="ChEBI" id="CHEBI:30616"/>
    </ligand>
</feature>
<evidence type="ECO:0000256" key="6">
    <source>
        <dbReference type="HAMAP-Rule" id="MF_00020"/>
    </source>
</evidence>
<keyword evidence="3 6" id="KW-0547">Nucleotide-binding</keyword>
<dbReference type="EC" id="2.7.2.1" evidence="6"/>
<dbReference type="EMBL" id="WENB01000003">
    <property type="protein sequence ID" value="KAF0413397.1"/>
    <property type="molecule type" value="Genomic_DNA"/>
</dbReference>
<dbReference type="EMBL" id="JADOFV010000003">
    <property type="protein sequence ID" value="MBF7127516.1"/>
    <property type="molecule type" value="Genomic_DNA"/>
</dbReference>
<evidence type="ECO:0000256" key="2">
    <source>
        <dbReference type="ARBA" id="ARBA00022679"/>
    </source>
</evidence>
<comment type="pathway">
    <text evidence="6">Metabolic intermediate biosynthesis; acetyl-CoA biosynthesis; acetyl-CoA from acetate: step 1/2.</text>
</comment>
<keyword evidence="10" id="KW-1185">Reference proteome</keyword>
<comment type="function">
    <text evidence="6">Catalyzes the formation of acetyl phosphate from acetate and ATP. Can also catalyze the reverse reaction.</text>
</comment>
<dbReference type="Proteomes" id="UP000472573">
    <property type="component" value="Unassembled WGS sequence"/>
</dbReference>
<gene>
    <name evidence="6" type="primary">ackA</name>
    <name evidence="8" type="ORF">GBO79_05425</name>
    <name evidence="9" type="ORF">ITQ97_06810</name>
</gene>
<name>A0A6L5A2G6_PEDPE</name>
<reference evidence="8" key="1">
    <citation type="submission" date="2019-10" db="EMBL/GenBank/DDBJ databases">
        <authorList>
            <person name="Irmler S."/>
            <person name="Berthoud H."/>
            <person name="Roetschi A."/>
            <person name="Arias E."/>
            <person name="Shani N."/>
            <person name="Wuethrich D."/>
            <person name="Bruggmann R."/>
        </authorList>
    </citation>
    <scope>NUCLEOTIDE SEQUENCE</scope>
    <source>
        <strain evidence="8">FAM13073</strain>
    </source>
</reference>
<dbReference type="GO" id="GO:0008776">
    <property type="term" value="F:acetate kinase activity"/>
    <property type="evidence" value="ECO:0007669"/>
    <property type="project" value="UniProtKB-UniRule"/>
</dbReference>
<dbReference type="Gene3D" id="3.30.420.40">
    <property type="match status" value="2"/>
</dbReference>
<dbReference type="InterPro" id="IPR023865">
    <property type="entry name" value="Aliphatic_acid_kinase_CS"/>
</dbReference>
<evidence type="ECO:0000313" key="11">
    <source>
        <dbReference type="Proteomes" id="UP000743107"/>
    </source>
</evidence>
<feature type="active site" description="Proton donor/acceptor" evidence="6">
    <location>
        <position position="147"/>
    </location>
</feature>
<dbReference type="GO" id="GO:0000287">
    <property type="term" value="F:magnesium ion binding"/>
    <property type="evidence" value="ECO:0007669"/>
    <property type="project" value="UniProtKB-UniRule"/>
</dbReference>
<sequence length="395" mass="43484">MSKKILSINSGSSSLKFKLYKMPDEQVLASGQVDRIGIENSTFNYKINDKTTETLRPIKNHDEAIKAVINMLLTSGVIANKNEIAGVGHRVSHGGSYYPESVLVDKDVKKRIDELSVLSPLHNPVNLIGIQDFEKLLPSAKEVAVFDTSFHQTMPEESYMYALPYEYYEKYGIRRYGFHGPSHEYVSLKANELFGNEKTRRVISCHLGNGSSLCAIKDGKSVNTSMGFTPLAGLVMGSRSGDIDPEILPFIESKLGMDSHEVLEMLNKKSGLLGLSGVSSDVRDVEKAANNGNARAEMALKVFVHQIQHYIGAYASDIGGLDTLIFTAGIGEHSWTMRSAICKKLAYLGVKIDEEKNKQSALSIEAKDSKVKVAVIPTDEEIMIARDVMRVAGFN</sequence>
<comment type="subcellular location">
    <subcellularLocation>
        <location evidence="6">Cytoplasm</location>
    </subcellularLocation>
</comment>
<organism evidence="9 11">
    <name type="scientific">Pediococcus pentosaceus</name>
    <dbReference type="NCBI Taxonomy" id="1255"/>
    <lineage>
        <taxon>Bacteria</taxon>
        <taxon>Bacillati</taxon>
        <taxon>Bacillota</taxon>
        <taxon>Bacilli</taxon>
        <taxon>Lactobacillales</taxon>
        <taxon>Lactobacillaceae</taxon>
        <taxon>Pediococcus</taxon>
    </lineage>
</organism>
<proteinExistence type="inferred from homology"/>
<dbReference type="GO" id="GO:0006085">
    <property type="term" value="P:acetyl-CoA biosynthetic process"/>
    <property type="evidence" value="ECO:0007669"/>
    <property type="project" value="UniProtKB-UniRule"/>
</dbReference>
<dbReference type="InterPro" id="IPR004372">
    <property type="entry name" value="Ac/propionate_kinase"/>
</dbReference>
<dbReference type="PIRSF" id="PIRSF000722">
    <property type="entry name" value="Acetate_prop_kin"/>
    <property type="match status" value="1"/>
</dbReference>
<dbReference type="GO" id="GO:0005737">
    <property type="term" value="C:cytoplasm"/>
    <property type="evidence" value="ECO:0007669"/>
    <property type="project" value="UniProtKB-SubCell"/>
</dbReference>
<feature type="binding site" evidence="6">
    <location>
        <position position="9"/>
    </location>
    <ligand>
        <name>Mg(2+)</name>
        <dbReference type="ChEBI" id="CHEBI:18420"/>
    </ligand>
</feature>
<keyword evidence="6" id="KW-0963">Cytoplasm</keyword>
<keyword evidence="5 6" id="KW-0067">ATP-binding</keyword>
<evidence type="ECO:0000256" key="1">
    <source>
        <dbReference type="ARBA" id="ARBA00008748"/>
    </source>
</evidence>
<dbReference type="PANTHER" id="PTHR21060">
    <property type="entry name" value="ACETATE KINASE"/>
    <property type="match status" value="1"/>
</dbReference>
<dbReference type="NCBIfam" id="TIGR00016">
    <property type="entry name" value="ackA"/>
    <property type="match status" value="1"/>
</dbReference>
<accession>A0A6L5A2G6</accession>
<evidence type="ECO:0000313" key="9">
    <source>
        <dbReference type="EMBL" id="MBF7127516.1"/>
    </source>
</evidence>
<evidence type="ECO:0000256" key="4">
    <source>
        <dbReference type="ARBA" id="ARBA00022777"/>
    </source>
</evidence>
<dbReference type="InterPro" id="IPR000890">
    <property type="entry name" value="Aliphatic_acid_kin_short-chain"/>
</dbReference>
<comment type="caution">
    <text evidence="9">The sequence shown here is derived from an EMBL/GenBank/DDBJ whole genome shotgun (WGS) entry which is preliminary data.</text>
</comment>
<feature type="site" description="Transition state stabilizer" evidence="6">
    <location>
        <position position="179"/>
    </location>
</feature>
<dbReference type="CDD" id="cd24010">
    <property type="entry name" value="ASKHA_NBD_AcK_PK"/>
    <property type="match status" value="1"/>
</dbReference>
<dbReference type="GO" id="GO:0005524">
    <property type="term" value="F:ATP binding"/>
    <property type="evidence" value="ECO:0007669"/>
    <property type="project" value="UniProtKB-KW"/>
</dbReference>
<dbReference type="PROSITE" id="PS01076">
    <property type="entry name" value="ACETATE_KINASE_2"/>
    <property type="match status" value="1"/>
</dbReference>
<feature type="binding site" evidence="6">
    <location>
        <begin position="206"/>
        <end position="210"/>
    </location>
    <ligand>
        <name>ATP</name>
        <dbReference type="ChEBI" id="CHEBI:30616"/>
    </ligand>
</feature>
<comment type="similarity">
    <text evidence="1 6 7">Belongs to the acetokinase family.</text>
</comment>
<dbReference type="Proteomes" id="UP000743107">
    <property type="component" value="Unassembled WGS sequence"/>
</dbReference>
<evidence type="ECO:0000256" key="3">
    <source>
        <dbReference type="ARBA" id="ARBA00022741"/>
    </source>
</evidence>
<evidence type="ECO:0000313" key="8">
    <source>
        <dbReference type="EMBL" id="KAF0413397.1"/>
    </source>
</evidence>
<reference evidence="10" key="3">
    <citation type="submission" date="2020-03" db="EMBL/GenBank/DDBJ databases">
        <title>SpeciesPrimer: A bioinformatics pipeline dedicated to the design of qPCR primers for the quantification of bacterial species.</title>
        <authorList>
            <person name="Dreier M."/>
            <person name="Berthoud H."/>
            <person name="Shani N."/>
            <person name="Wechsler D."/>
            <person name="Junier P."/>
        </authorList>
    </citation>
    <scope>NUCLEOTIDE SEQUENCE [LARGE SCALE GENOMIC DNA]</scope>
    <source>
        <strain evidence="10">FAM13073</strain>
    </source>
</reference>
<keyword evidence="6" id="KW-0479">Metal-binding</keyword>
<keyword evidence="4 6" id="KW-0418">Kinase</keyword>
<reference evidence="8" key="2">
    <citation type="submission" date="2019-12" db="EMBL/GenBank/DDBJ databases">
        <title>SpeciesPrimer: A bioinformatics pipeline dedicated to the design of qPCR primers for the quantification of bacterial species.</title>
        <authorList>
            <person name="Dreier M."/>
            <person name="Berthoud H."/>
            <person name="Shani N."/>
            <person name="Wechsler D."/>
            <person name="Junier P."/>
        </authorList>
    </citation>
    <scope>NUCLEOTIDE SEQUENCE</scope>
    <source>
        <strain evidence="8">FAM13073</strain>
    </source>
</reference>
<evidence type="ECO:0000256" key="5">
    <source>
        <dbReference type="ARBA" id="ARBA00022840"/>
    </source>
</evidence>
<dbReference type="GO" id="GO:0006083">
    <property type="term" value="P:acetate metabolic process"/>
    <property type="evidence" value="ECO:0007669"/>
    <property type="project" value="TreeGrafter"/>
</dbReference>
<dbReference type="RefSeq" id="WP_060743284.1">
    <property type="nucleotide sequence ID" value="NZ_CP023655.1"/>
</dbReference>
<dbReference type="HAMAP" id="MF_00020">
    <property type="entry name" value="Acetate_kinase"/>
    <property type="match status" value="1"/>
</dbReference>
<dbReference type="PROSITE" id="PS01075">
    <property type="entry name" value="ACETATE_KINASE_1"/>
    <property type="match status" value="1"/>
</dbReference>
<keyword evidence="2 6" id="KW-0808">Transferase</keyword>
<evidence type="ECO:0000313" key="10">
    <source>
        <dbReference type="Proteomes" id="UP000472573"/>
    </source>
</evidence>
<feature type="binding site" evidence="6">
    <location>
        <begin position="329"/>
        <end position="333"/>
    </location>
    <ligand>
        <name>ATP</name>
        <dbReference type="ChEBI" id="CHEBI:30616"/>
    </ligand>
</feature>
<keyword evidence="6" id="KW-0460">Magnesium</keyword>
<feature type="binding site" evidence="6">
    <location>
        <position position="16"/>
    </location>
    <ligand>
        <name>ATP</name>
        <dbReference type="ChEBI" id="CHEBI:30616"/>
    </ligand>
</feature>
<feature type="binding site" evidence="6">
    <location>
        <position position="380"/>
    </location>
    <ligand>
        <name>Mg(2+)</name>
        <dbReference type="ChEBI" id="CHEBI:18420"/>
    </ligand>
</feature>
<comment type="catalytic activity">
    <reaction evidence="6">
        <text>acetate + ATP = acetyl phosphate + ADP</text>
        <dbReference type="Rhea" id="RHEA:11352"/>
        <dbReference type="ChEBI" id="CHEBI:22191"/>
        <dbReference type="ChEBI" id="CHEBI:30089"/>
        <dbReference type="ChEBI" id="CHEBI:30616"/>
        <dbReference type="ChEBI" id="CHEBI:456216"/>
        <dbReference type="EC" id="2.7.2.1"/>
    </reaction>
</comment>